<dbReference type="InterPro" id="IPR013901">
    <property type="entry name" value="Anthrone_oxy"/>
</dbReference>
<keyword evidence="1" id="KW-1133">Transmembrane helix</keyword>
<organism evidence="2 3">
    <name type="scientific">Nonomuraea thailandensis</name>
    <dbReference type="NCBI Taxonomy" id="1188745"/>
    <lineage>
        <taxon>Bacteria</taxon>
        <taxon>Bacillati</taxon>
        <taxon>Actinomycetota</taxon>
        <taxon>Actinomycetes</taxon>
        <taxon>Streptosporangiales</taxon>
        <taxon>Streptosporangiaceae</taxon>
        <taxon>Nonomuraea</taxon>
    </lineage>
</organism>
<proteinExistence type="predicted"/>
<reference evidence="2" key="1">
    <citation type="submission" date="2022-06" db="EMBL/GenBank/DDBJ databases">
        <title>Sequencing the genomes of 1000 actinobacteria strains.</title>
        <authorList>
            <person name="Klenk H.-P."/>
        </authorList>
    </citation>
    <scope>NUCLEOTIDE SEQUENCE</scope>
    <source>
        <strain evidence="2">DSM 46694</strain>
    </source>
</reference>
<evidence type="ECO:0000256" key="1">
    <source>
        <dbReference type="SAM" id="Phobius"/>
    </source>
</evidence>
<keyword evidence="1" id="KW-0812">Transmembrane</keyword>
<dbReference type="AlphaFoldDB" id="A0A9X2GUM5"/>
<accession>A0A9X2GUM5</accession>
<feature type="transmembrane region" description="Helical" evidence="1">
    <location>
        <begin position="120"/>
        <end position="142"/>
    </location>
</feature>
<evidence type="ECO:0000313" key="2">
    <source>
        <dbReference type="EMBL" id="MCP2364084.1"/>
    </source>
</evidence>
<dbReference type="Pfam" id="PF08592">
    <property type="entry name" value="Anthrone_oxy"/>
    <property type="match status" value="1"/>
</dbReference>
<keyword evidence="3" id="KW-1185">Reference proteome</keyword>
<feature type="transmembrane region" description="Helical" evidence="1">
    <location>
        <begin position="54"/>
        <end position="72"/>
    </location>
</feature>
<dbReference type="Proteomes" id="UP001139648">
    <property type="component" value="Unassembled WGS sequence"/>
</dbReference>
<feature type="transmembrane region" description="Helical" evidence="1">
    <location>
        <begin position="79"/>
        <end position="100"/>
    </location>
</feature>
<sequence>MLVLALITLVLHGALTGLFYAFSMSVMPGLNAIDPAQAESAMRSVNQKIQNVWLFLVFIGSPLAALVSGFLADGMAATWFFAAAGVNFVGSFLVTVAINVPMNNALDAGTMAFKDYSPRWTAFNTLRTVACAAGLVLVGLGLTAL</sequence>
<dbReference type="RefSeq" id="WP_253756215.1">
    <property type="nucleotide sequence ID" value="NZ_BAABKA010000104.1"/>
</dbReference>
<evidence type="ECO:0000313" key="3">
    <source>
        <dbReference type="Proteomes" id="UP001139648"/>
    </source>
</evidence>
<dbReference type="EMBL" id="JAMZEB010000002">
    <property type="protein sequence ID" value="MCP2364084.1"/>
    <property type="molecule type" value="Genomic_DNA"/>
</dbReference>
<keyword evidence="1" id="KW-0472">Membrane</keyword>
<name>A0A9X2GUM5_9ACTN</name>
<gene>
    <name evidence="2" type="ORF">HD597_011104</name>
</gene>
<protein>
    <submittedName>
        <fullName evidence="2">Membrane protein</fullName>
    </submittedName>
</protein>
<comment type="caution">
    <text evidence="2">The sequence shown here is derived from an EMBL/GenBank/DDBJ whole genome shotgun (WGS) entry which is preliminary data.</text>
</comment>